<name>A0A8S1X6B3_9CILI</name>
<reference evidence="2" key="1">
    <citation type="submission" date="2021-01" db="EMBL/GenBank/DDBJ databases">
        <authorList>
            <consortium name="Genoscope - CEA"/>
            <person name="William W."/>
        </authorList>
    </citation>
    <scope>NUCLEOTIDE SEQUENCE</scope>
</reference>
<accession>A0A8S1X6B3</accession>
<dbReference type="PROSITE" id="PS50294">
    <property type="entry name" value="WD_REPEATS_REGION"/>
    <property type="match status" value="1"/>
</dbReference>
<evidence type="ECO:0000256" key="1">
    <source>
        <dbReference type="PROSITE-ProRule" id="PRU00221"/>
    </source>
</evidence>
<dbReference type="InterPro" id="IPR019775">
    <property type="entry name" value="WD40_repeat_CS"/>
</dbReference>
<dbReference type="EMBL" id="CAJJDO010000113">
    <property type="protein sequence ID" value="CAD8196857.1"/>
    <property type="molecule type" value="Genomic_DNA"/>
</dbReference>
<gene>
    <name evidence="2" type="ORF">PPENT_87.1.T1130186</name>
</gene>
<evidence type="ECO:0000313" key="2">
    <source>
        <dbReference type="EMBL" id="CAD8196857.1"/>
    </source>
</evidence>
<feature type="repeat" description="WD" evidence="1">
    <location>
        <begin position="172"/>
        <end position="213"/>
    </location>
</feature>
<comment type="caution">
    <text evidence="2">The sequence shown here is derived from an EMBL/GenBank/DDBJ whole genome shotgun (WGS) entry which is preliminary data.</text>
</comment>
<dbReference type="PROSITE" id="PS50082">
    <property type="entry name" value="WD_REPEATS_2"/>
    <property type="match status" value="2"/>
</dbReference>
<protein>
    <submittedName>
        <fullName evidence="2">Uncharacterized protein</fullName>
    </submittedName>
</protein>
<dbReference type="PANTHER" id="PTHR45333">
    <property type="entry name" value="MEMBRANE PROTEIN-RELATED"/>
    <property type="match status" value="1"/>
</dbReference>
<dbReference type="AlphaFoldDB" id="A0A8S1X6B3"/>
<dbReference type="Pfam" id="PF00400">
    <property type="entry name" value="WD40"/>
    <property type="match status" value="2"/>
</dbReference>
<keyword evidence="3" id="KW-1185">Reference proteome</keyword>
<evidence type="ECO:0000313" key="3">
    <source>
        <dbReference type="Proteomes" id="UP000689195"/>
    </source>
</evidence>
<dbReference type="OrthoDB" id="540662at2759"/>
<feature type="repeat" description="WD" evidence="1">
    <location>
        <begin position="140"/>
        <end position="171"/>
    </location>
</feature>
<dbReference type="InterPro" id="IPR001646">
    <property type="entry name" value="5peptide_repeat"/>
</dbReference>
<dbReference type="Proteomes" id="UP000689195">
    <property type="component" value="Unassembled WGS sequence"/>
</dbReference>
<dbReference type="PANTHER" id="PTHR45333:SF1">
    <property type="entry name" value="CHROMOSOME UNDETERMINED SCAFFOLD_625, WHOLE GENOME SHOTGUN SEQUENCE"/>
    <property type="match status" value="1"/>
</dbReference>
<keyword evidence="1" id="KW-0853">WD repeat</keyword>
<dbReference type="PROSITE" id="PS00678">
    <property type="entry name" value="WD_REPEATS_1"/>
    <property type="match status" value="1"/>
</dbReference>
<proteinExistence type="predicted"/>
<organism evidence="2 3">
    <name type="scientific">Paramecium pentaurelia</name>
    <dbReference type="NCBI Taxonomy" id="43138"/>
    <lineage>
        <taxon>Eukaryota</taxon>
        <taxon>Sar</taxon>
        <taxon>Alveolata</taxon>
        <taxon>Ciliophora</taxon>
        <taxon>Intramacronucleata</taxon>
        <taxon>Oligohymenophorea</taxon>
        <taxon>Peniculida</taxon>
        <taxon>Parameciidae</taxon>
        <taxon>Paramecium</taxon>
    </lineage>
</organism>
<dbReference type="InterPro" id="IPR001680">
    <property type="entry name" value="WD40_rpt"/>
</dbReference>
<dbReference type="Pfam" id="PF00805">
    <property type="entry name" value="Pentapeptide"/>
    <property type="match status" value="1"/>
</dbReference>
<dbReference type="SMART" id="SM00320">
    <property type="entry name" value="WD40"/>
    <property type="match status" value="2"/>
</dbReference>
<sequence>MSSNEDNQDQDYLKYTFPTSLIQTIKEYDVNSIDYSTEIYAETRQYLISKISQEVRIIQFLKFLVNLTKKDNKFIICGSNAFSILFEMNANLTNQNFENIQTQNTSLIGGNFAKCNLSKSKFFKVNINGINLGGAESFDVCFSPDETLIASGSKDKSIRLWVVKTAEQKAKLVCHAQPVYSVCFSPDGNSLASGSYDWYIRLWNAKTGEQKVKLVSYKQKLPNNLMKKEKLLLYIHLKQGIGLGFATCFETELF</sequence>